<evidence type="ECO:0000313" key="3">
    <source>
        <dbReference type="EMBL" id="VTQ67742.1"/>
    </source>
</evidence>
<proteinExistence type="predicted"/>
<dbReference type="Gene3D" id="2.70.50.50">
    <property type="entry name" value="chitin-binding protein cbp21"/>
    <property type="match status" value="1"/>
</dbReference>
<dbReference type="InterPro" id="IPR004302">
    <property type="entry name" value="Cellulose/chitin-bd_N"/>
</dbReference>
<evidence type="ECO:0000256" key="1">
    <source>
        <dbReference type="ARBA" id="ARBA00022729"/>
    </source>
</evidence>
<dbReference type="InterPro" id="IPR014756">
    <property type="entry name" value="Ig_E-set"/>
</dbReference>
<comment type="caution">
    <text evidence="3">The sequence shown here is derived from an EMBL/GenBank/DDBJ whole genome shotgun (WGS) entry which is preliminary data.</text>
</comment>
<dbReference type="PANTHER" id="PTHR34823">
    <property type="entry name" value="GLCNAC-BINDING PROTEIN A"/>
    <property type="match status" value="1"/>
</dbReference>
<dbReference type="SUPFAM" id="SSF81296">
    <property type="entry name" value="E set domains"/>
    <property type="match status" value="1"/>
</dbReference>
<organism evidence="3 4">
    <name type="scientific">Enterococcus hirae</name>
    <dbReference type="NCBI Taxonomy" id="1354"/>
    <lineage>
        <taxon>Bacteria</taxon>
        <taxon>Bacillati</taxon>
        <taxon>Bacillota</taxon>
        <taxon>Bacilli</taxon>
        <taxon>Lactobacillales</taxon>
        <taxon>Enterococcaceae</taxon>
        <taxon>Enterococcus</taxon>
    </lineage>
</organism>
<feature type="domain" description="Chitin-binding type-4" evidence="2">
    <location>
        <begin position="29"/>
        <end position="199"/>
    </location>
</feature>
<dbReference type="InterPro" id="IPR051024">
    <property type="entry name" value="GlcNAc_Chitin_IntDeg"/>
</dbReference>
<dbReference type="STRING" id="1354.A6P53_10230"/>
<evidence type="ECO:0000259" key="2">
    <source>
        <dbReference type="Pfam" id="PF03067"/>
    </source>
</evidence>
<protein>
    <submittedName>
        <fullName evidence="3">Chitin binding protein</fullName>
    </submittedName>
</protein>
<dbReference type="GeneID" id="56786783"/>
<dbReference type="Proteomes" id="UP000352698">
    <property type="component" value="Unassembled WGS sequence"/>
</dbReference>
<gene>
    <name evidence="3" type="primary">gbpA_2</name>
    <name evidence="3" type="ORF">NCTC12204_02210</name>
</gene>
<dbReference type="CDD" id="cd21177">
    <property type="entry name" value="LPMO_AA10"/>
    <property type="match status" value="1"/>
</dbReference>
<dbReference type="Pfam" id="PF03067">
    <property type="entry name" value="LPMO_10"/>
    <property type="match status" value="1"/>
</dbReference>
<dbReference type="AlphaFoldDB" id="A0A1V8XAD0"/>
<reference evidence="3 4" key="1">
    <citation type="submission" date="2019-05" db="EMBL/GenBank/DDBJ databases">
        <authorList>
            <consortium name="Pathogen Informatics"/>
        </authorList>
    </citation>
    <scope>NUCLEOTIDE SEQUENCE [LARGE SCALE GENOMIC DNA]</scope>
    <source>
        <strain evidence="3 4">NCTC12204</strain>
    </source>
</reference>
<name>A0A1V8XAD0_ENTHR</name>
<sequence length="215" mass="23438">MKKSSLLGLGLVLATTGLTTLSSVNVSAHGYVISPISRAYQGQLDKENIGYDFAVQKYGPIINEPQSLEAPQGFPKGGPADGKIASANGARGFELDKQTSSLWTKQNLTGGATKFTWKYTQSHPTSKWHYYITKPGWNQNKPLSRNELQLIGEVQGKGAQASTSPTHTITIPNDRIGYHVILAVWDVSDTSNAFYNVIDANIQPRSILNDLNESM</sequence>
<accession>A0A1V8XAD0</accession>
<keyword evidence="1" id="KW-0732">Signal</keyword>
<dbReference type="EMBL" id="CABEEP010000001">
    <property type="protein sequence ID" value="VTQ67742.1"/>
    <property type="molecule type" value="Genomic_DNA"/>
</dbReference>
<evidence type="ECO:0000313" key="4">
    <source>
        <dbReference type="Proteomes" id="UP000352698"/>
    </source>
</evidence>
<dbReference type="RefSeq" id="WP_010737182.1">
    <property type="nucleotide sequence ID" value="NZ_AP027299.1"/>
</dbReference>
<dbReference type="PANTHER" id="PTHR34823:SF1">
    <property type="entry name" value="CHITIN-BINDING TYPE-4 DOMAIN-CONTAINING PROTEIN"/>
    <property type="match status" value="1"/>
</dbReference>